<gene>
    <name evidence="1" type="ORF">Pan153_13800</name>
</gene>
<dbReference type="AlphaFoldDB" id="A0A518FK77"/>
<evidence type="ECO:0000313" key="1">
    <source>
        <dbReference type="EMBL" id="QDV16748.1"/>
    </source>
</evidence>
<name>A0A518FK77_9PLAN</name>
<dbReference type="Proteomes" id="UP000320839">
    <property type="component" value="Chromosome"/>
</dbReference>
<dbReference type="EMBL" id="CP036317">
    <property type="protein sequence ID" value="QDV16748.1"/>
    <property type="molecule type" value="Genomic_DNA"/>
</dbReference>
<evidence type="ECO:0000313" key="2">
    <source>
        <dbReference type="Proteomes" id="UP000320839"/>
    </source>
</evidence>
<accession>A0A518FK77</accession>
<sequence precursor="true">MFAYRPTACVPLEGMNVFSPAPAFVAEPVAGFWHIPPLLLPSLPTIPPHPQKESTSL</sequence>
<proteinExistence type="predicted"/>
<organism evidence="1 2">
    <name type="scientific">Gimesia panareensis</name>
    <dbReference type="NCBI Taxonomy" id="2527978"/>
    <lineage>
        <taxon>Bacteria</taxon>
        <taxon>Pseudomonadati</taxon>
        <taxon>Planctomycetota</taxon>
        <taxon>Planctomycetia</taxon>
        <taxon>Planctomycetales</taxon>
        <taxon>Planctomycetaceae</taxon>
        <taxon>Gimesia</taxon>
    </lineage>
</organism>
<protein>
    <submittedName>
        <fullName evidence="1">Uncharacterized protein</fullName>
    </submittedName>
</protein>
<reference evidence="1 2" key="1">
    <citation type="submission" date="2019-02" db="EMBL/GenBank/DDBJ databases">
        <title>Deep-cultivation of Planctomycetes and their phenomic and genomic characterization uncovers novel biology.</title>
        <authorList>
            <person name="Wiegand S."/>
            <person name="Jogler M."/>
            <person name="Boedeker C."/>
            <person name="Pinto D."/>
            <person name="Vollmers J."/>
            <person name="Rivas-Marin E."/>
            <person name="Kohn T."/>
            <person name="Peeters S.H."/>
            <person name="Heuer A."/>
            <person name="Rast P."/>
            <person name="Oberbeckmann S."/>
            <person name="Bunk B."/>
            <person name="Jeske O."/>
            <person name="Meyerdierks A."/>
            <person name="Storesund J.E."/>
            <person name="Kallscheuer N."/>
            <person name="Luecker S."/>
            <person name="Lage O.M."/>
            <person name="Pohl T."/>
            <person name="Merkel B.J."/>
            <person name="Hornburger P."/>
            <person name="Mueller R.-W."/>
            <person name="Bruemmer F."/>
            <person name="Labrenz M."/>
            <person name="Spormann A.M."/>
            <person name="Op den Camp H."/>
            <person name="Overmann J."/>
            <person name="Amann R."/>
            <person name="Jetten M.S.M."/>
            <person name="Mascher T."/>
            <person name="Medema M.H."/>
            <person name="Devos D.P."/>
            <person name="Kaster A.-K."/>
            <person name="Ovreas L."/>
            <person name="Rohde M."/>
            <person name="Galperin M.Y."/>
            <person name="Jogler C."/>
        </authorList>
    </citation>
    <scope>NUCLEOTIDE SEQUENCE [LARGE SCALE GENOMIC DNA]</scope>
    <source>
        <strain evidence="1 2">Pan153</strain>
    </source>
</reference>